<keyword evidence="2" id="KW-0999">Mitochondrion inner membrane</keyword>
<evidence type="ECO:0000256" key="2">
    <source>
        <dbReference type="ARBA" id="ARBA00022792"/>
    </source>
</evidence>
<dbReference type="GO" id="GO:0005743">
    <property type="term" value="C:mitochondrial inner membrane"/>
    <property type="evidence" value="ECO:0007669"/>
    <property type="project" value="UniProtKB-SubCell"/>
</dbReference>
<dbReference type="STRING" id="3750.A0A498IQI1"/>
<name>A0A498IQI1_MALDO</name>
<evidence type="ECO:0000313" key="7">
    <source>
        <dbReference type="Proteomes" id="UP000290289"/>
    </source>
</evidence>
<comment type="subcellular location">
    <subcellularLocation>
        <location evidence="1">Mitochondrion inner membrane</location>
    </subcellularLocation>
</comment>
<dbReference type="PANTHER" id="PTHR35308">
    <property type="entry name" value="CYTOCHROME C OXIDASE SUBUNIT 7"/>
    <property type="match status" value="1"/>
</dbReference>
<gene>
    <name evidence="6" type="ORF">DVH24_005746</name>
</gene>
<dbReference type="Pfam" id="PF02238">
    <property type="entry name" value="COX7a"/>
    <property type="match status" value="1"/>
</dbReference>
<keyword evidence="5" id="KW-1133">Transmembrane helix</keyword>
<keyword evidence="7" id="KW-1185">Reference proteome</keyword>
<dbReference type="PANTHER" id="PTHR35308:SF10">
    <property type="entry name" value="COX VIIA-LIKE PROTEIN"/>
    <property type="match status" value="1"/>
</dbReference>
<evidence type="ECO:0000313" key="6">
    <source>
        <dbReference type="EMBL" id="RXH83493.1"/>
    </source>
</evidence>
<reference evidence="6 7" key="1">
    <citation type="submission" date="2018-10" db="EMBL/GenBank/DDBJ databases">
        <title>A high-quality apple genome assembly.</title>
        <authorList>
            <person name="Hu J."/>
        </authorList>
    </citation>
    <scope>NUCLEOTIDE SEQUENCE [LARGE SCALE GENOMIC DNA]</scope>
    <source>
        <strain evidence="7">cv. HFTH1</strain>
        <tissue evidence="6">Young leaf</tissue>
    </source>
</reference>
<keyword evidence="4 5" id="KW-0472">Membrane</keyword>
<dbReference type="Proteomes" id="UP000290289">
    <property type="component" value="Chromosome 11"/>
</dbReference>
<evidence type="ECO:0000256" key="1">
    <source>
        <dbReference type="ARBA" id="ARBA00004273"/>
    </source>
</evidence>
<proteinExistence type="predicted"/>
<keyword evidence="5" id="KW-0812">Transmembrane</keyword>
<dbReference type="EMBL" id="RDQH01000337">
    <property type="protein sequence ID" value="RXH83493.1"/>
    <property type="molecule type" value="Genomic_DNA"/>
</dbReference>
<sequence>WRVYLNCTRNLHFIFHLLRLPDCSPAPVTRNFTMSETPFRPREQLYEKQKIFQSIHKHTYLKGPFDKITSVAIPAALAATSLFLIGRGIYNMSHGIGKKE</sequence>
<evidence type="ECO:0000256" key="4">
    <source>
        <dbReference type="ARBA" id="ARBA00023136"/>
    </source>
</evidence>
<accession>A0A498IQI1</accession>
<protein>
    <recommendedName>
        <fullName evidence="8">COX VIIa-like protein</fullName>
    </recommendedName>
</protein>
<feature type="transmembrane region" description="Helical" evidence="5">
    <location>
        <begin position="71"/>
        <end position="90"/>
    </location>
</feature>
<evidence type="ECO:0008006" key="8">
    <source>
        <dbReference type="Google" id="ProtNLM"/>
    </source>
</evidence>
<dbReference type="AlphaFoldDB" id="A0A498IQI1"/>
<evidence type="ECO:0000256" key="3">
    <source>
        <dbReference type="ARBA" id="ARBA00023128"/>
    </source>
</evidence>
<keyword evidence="3" id="KW-0496">Mitochondrion</keyword>
<evidence type="ECO:0000256" key="5">
    <source>
        <dbReference type="SAM" id="Phobius"/>
    </source>
</evidence>
<comment type="caution">
    <text evidence="6">The sequence shown here is derived from an EMBL/GenBank/DDBJ whole genome shotgun (WGS) entry which is preliminary data.</text>
</comment>
<dbReference type="InterPro" id="IPR039297">
    <property type="entry name" value="COX7a"/>
</dbReference>
<feature type="non-terminal residue" evidence="6">
    <location>
        <position position="1"/>
    </location>
</feature>
<organism evidence="6 7">
    <name type="scientific">Malus domestica</name>
    <name type="common">Apple</name>
    <name type="synonym">Pyrus malus</name>
    <dbReference type="NCBI Taxonomy" id="3750"/>
    <lineage>
        <taxon>Eukaryota</taxon>
        <taxon>Viridiplantae</taxon>
        <taxon>Streptophyta</taxon>
        <taxon>Embryophyta</taxon>
        <taxon>Tracheophyta</taxon>
        <taxon>Spermatophyta</taxon>
        <taxon>Magnoliopsida</taxon>
        <taxon>eudicotyledons</taxon>
        <taxon>Gunneridae</taxon>
        <taxon>Pentapetalae</taxon>
        <taxon>rosids</taxon>
        <taxon>fabids</taxon>
        <taxon>Rosales</taxon>
        <taxon>Rosaceae</taxon>
        <taxon>Amygdaloideae</taxon>
        <taxon>Maleae</taxon>
        <taxon>Malus</taxon>
    </lineage>
</organism>